<gene>
    <name evidence="4" type="primary">LOC108820395</name>
</gene>
<protein>
    <submittedName>
        <fullName evidence="4">Uncharacterized protein LOC108820395</fullName>
    </submittedName>
</protein>
<evidence type="ECO:0000313" key="3">
    <source>
        <dbReference type="Proteomes" id="UP000504610"/>
    </source>
</evidence>
<keyword evidence="3" id="KW-1185">Reference proteome</keyword>
<dbReference type="Pfam" id="PF10536">
    <property type="entry name" value="PMD"/>
    <property type="match status" value="1"/>
</dbReference>
<dbReference type="RefSeq" id="XP_018448845.2">
    <property type="nucleotide sequence ID" value="XM_018593343.2"/>
</dbReference>
<dbReference type="GeneID" id="108820395"/>
<evidence type="ECO:0000256" key="1">
    <source>
        <dbReference type="SAM" id="MobiDB-lite"/>
    </source>
</evidence>
<dbReference type="InterPro" id="IPR044824">
    <property type="entry name" value="MAIN-like"/>
</dbReference>
<dbReference type="PANTHER" id="PTHR46033">
    <property type="entry name" value="PROTEIN MAIN-LIKE 2"/>
    <property type="match status" value="1"/>
</dbReference>
<accession>A0A6J0KLV3</accession>
<dbReference type="PANTHER" id="PTHR46033:SF73">
    <property type="entry name" value="AMINOTRANSFERASE-LIKE, MOBILE DOMAIN PROTEIN-RELATED"/>
    <property type="match status" value="1"/>
</dbReference>
<feature type="region of interest" description="Disordered" evidence="1">
    <location>
        <begin position="597"/>
        <end position="637"/>
    </location>
</feature>
<sequence>MLPRQNRSPPSPPDSKSLSLSVSFKGWRLPNTKFKSWAIKMSSLHKPTWIQAGIFEAVMASTKAFTKDTDLLLCLAERWCPDTNTFVFPWGEATVTLEDVLMLLGFSVLGSPVFTALDGSGERVKEELVKESLKIKKDNSFVFVSQLEWMRRFMNSGDDDDELEHVAFLALWLSYFVFPSGYYHVDESVFSVAVHVARGTRISLAPAVLAHLYAELTILKQHIREFTVEDKIELKALFKLVQVWTWERFKELQPGRPNQVLLRGEPRLSIWYDDDSREKRSSNNVREALEKSKVESFEWRPYTKALENWRFPLFYPEDAMWVPVDADLDDEFITFARCVKVSKLVGIDCVEDYFPNRVAAQFGLLQDVVTCHVERKSLSKEAAWDEYNKPLDELTLYIPARCAIPWWKKSSSEWWKKFSLKENQAVESLTPRNIIGDDDDDTSDSVPSGCKRWKSMKQLYEDDEDDRLTIGQVMRLGKKNIATCSSDENYSSDSPRVLLLSEVLKKLGDGFPEKLKRSRTRRNVRSEIKKGDCEGLAASREVSLVDLFDKELVKRKSEYLGKKRALEDDNESGMDCYDNVTNAEKMRVETFVAPREIKQKREETEETRSKAGENNSLDPPLLETVVSPPETRKNCDDEVDITGISGEKKTMVGDGTKETKCLLHEDGDKQNKMEDDERLKQRNNAIEEVALTLEARMMKVEKTLAKIREWKTIEIKGAKYGVSA</sequence>
<dbReference type="GO" id="GO:0010073">
    <property type="term" value="P:meristem maintenance"/>
    <property type="evidence" value="ECO:0007669"/>
    <property type="project" value="InterPro"/>
</dbReference>
<dbReference type="Proteomes" id="UP000504610">
    <property type="component" value="Chromosome 8"/>
</dbReference>
<dbReference type="InterPro" id="IPR019557">
    <property type="entry name" value="AminoTfrase-like_pln_mobile"/>
</dbReference>
<proteinExistence type="predicted"/>
<dbReference type="KEGG" id="rsz:108820395"/>
<feature type="compositionally biased region" description="Basic and acidic residues" evidence="1">
    <location>
        <begin position="597"/>
        <end position="611"/>
    </location>
</feature>
<reference evidence="4" key="2">
    <citation type="submission" date="2025-08" db="UniProtKB">
        <authorList>
            <consortium name="RefSeq"/>
        </authorList>
    </citation>
    <scope>IDENTIFICATION</scope>
    <source>
        <tissue evidence="4">Leaf</tissue>
    </source>
</reference>
<organism evidence="3 4">
    <name type="scientific">Raphanus sativus</name>
    <name type="common">Radish</name>
    <name type="synonym">Raphanus raphanistrum var. sativus</name>
    <dbReference type="NCBI Taxonomy" id="3726"/>
    <lineage>
        <taxon>Eukaryota</taxon>
        <taxon>Viridiplantae</taxon>
        <taxon>Streptophyta</taxon>
        <taxon>Embryophyta</taxon>
        <taxon>Tracheophyta</taxon>
        <taxon>Spermatophyta</taxon>
        <taxon>Magnoliopsida</taxon>
        <taxon>eudicotyledons</taxon>
        <taxon>Gunneridae</taxon>
        <taxon>Pentapetalae</taxon>
        <taxon>rosids</taxon>
        <taxon>malvids</taxon>
        <taxon>Brassicales</taxon>
        <taxon>Brassicaceae</taxon>
        <taxon>Brassiceae</taxon>
        <taxon>Raphanus</taxon>
    </lineage>
</organism>
<dbReference type="OrthoDB" id="1572276at2759"/>
<reference evidence="3" key="1">
    <citation type="journal article" date="2019" name="Database">
        <title>The radish genome database (RadishGD): an integrated information resource for radish genomics.</title>
        <authorList>
            <person name="Yu H.J."/>
            <person name="Baek S."/>
            <person name="Lee Y.J."/>
            <person name="Cho A."/>
            <person name="Mun J.H."/>
        </authorList>
    </citation>
    <scope>NUCLEOTIDE SEQUENCE [LARGE SCALE GENOMIC DNA]</scope>
    <source>
        <strain evidence="3">cv. WK10039</strain>
    </source>
</reference>
<feature type="domain" description="Aminotransferase-like plant mobile" evidence="2">
    <location>
        <begin position="53"/>
        <end position="416"/>
    </location>
</feature>
<dbReference type="AlphaFoldDB" id="A0A6J0KLV3"/>
<name>A0A6J0KLV3_RAPSA</name>
<evidence type="ECO:0000259" key="2">
    <source>
        <dbReference type="Pfam" id="PF10536"/>
    </source>
</evidence>
<evidence type="ECO:0000313" key="4">
    <source>
        <dbReference type="RefSeq" id="XP_018448845.2"/>
    </source>
</evidence>